<dbReference type="Proteomes" id="UP000054248">
    <property type="component" value="Unassembled WGS sequence"/>
</dbReference>
<feature type="compositionally biased region" description="Basic and acidic residues" evidence="1">
    <location>
        <begin position="82"/>
        <end position="92"/>
    </location>
</feature>
<feature type="region of interest" description="Disordered" evidence="1">
    <location>
        <begin position="1"/>
        <end position="290"/>
    </location>
</feature>
<dbReference type="EMBL" id="KN823004">
    <property type="protein sequence ID" value="KIO27752.1"/>
    <property type="molecule type" value="Genomic_DNA"/>
</dbReference>
<evidence type="ECO:0000256" key="1">
    <source>
        <dbReference type="SAM" id="MobiDB-lite"/>
    </source>
</evidence>
<gene>
    <name evidence="2" type="ORF">M407DRAFT_243285</name>
</gene>
<protein>
    <submittedName>
        <fullName evidence="2">Uncharacterized protein</fullName>
    </submittedName>
</protein>
<reference evidence="2 3" key="1">
    <citation type="submission" date="2014-04" db="EMBL/GenBank/DDBJ databases">
        <authorList>
            <consortium name="DOE Joint Genome Institute"/>
            <person name="Kuo A."/>
            <person name="Girlanda M."/>
            <person name="Perotto S."/>
            <person name="Kohler A."/>
            <person name="Nagy L.G."/>
            <person name="Floudas D."/>
            <person name="Copeland A."/>
            <person name="Barry K.W."/>
            <person name="Cichocki N."/>
            <person name="Veneault-Fourrey C."/>
            <person name="LaButti K."/>
            <person name="Lindquist E.A."/>
            <person name="Lipzen A."/>
            <person name="Lundell T."/>
            <person name="Morin E."/>
            <person name="Murat C."/>
            <person name="Sun H."/>
            <person name="Tunlid A."/>
            <person name="Henrissat B."/>
            <person name="Grigoriev I.V."/>
            <person name="Hibbett D.S."/>
            <person name="Martin F."/>
            <person name="Nordberg H.P."/>
            <person name="Cantor M.N."/>
            <person name="Hua S.X."/>
        </authorList>
    </citation>
    <scope>NUCLEOTIDE SEQUENCE [LARGE SCALE GENOMIC DNA]</scope>
    <source>
        <strain evidence="2 3">MUT 4182</strain>
    </source>
</reference>
<reference evidence="3" key="2">
    <citation type="submission" date="2015-01" db="EMBL/GenBank/DDBJ databases">
        <title>Evolutionary Origins and Diversification of the Mycorrhizal Mutualists.</title>
        <authorList>
            <consortium name="DOE Joint Genome Institute"/>
            <consortium name="Mycorrhizal Genomics Consortium"/>
            <person name="Kohler A."/>
            <person name="Kuo A."/>
            <person name="Nagy L.G."/>
            <person name="Floudas D."/>
            <person name="Copeland A."/>
            <person name="Barry K.W."/>
            <person name="Cichocki N."/>
            <person name="Veneault-Fourrey C."/>
            <person name="LaButti K."/>
            <person name="Lindquist E.A."/>
            <person name="Lipzen A."/>
            <person name="Lundell T."/>
            <person name="Morin E."/>
            <person name="Murat C."/>
            <person name="Riley R."/>
            <person name="Ohm R."/>
            <person name="Sun H."/>
            <person name="Tunlid A."/>
            <person name="Henrissat B."/>
            <person name="Grigoriev I.V."/>
            <person name="Hibbett D.S."/>
            <person name="Martin F."/>
        </authorList>
    </citation>
    <scope>NUCLEOTIDE SEQUENCE [LARGE SCALE GENOMIC DNA]</scope>
    <source>
        <strain evidence="3">MUT 4182</strain>
    </source>
</reference>
<sequence length="303" mass="32169">MKRVERRGTQDAGSLGQQIPLQALSSTQQQQPQLSPRQYYPPQSQPSYPREGQQYSPGEATPAREFQFQPPLSANSSTWARGSKDWSTEGRHGRTGSITTSPTSQQPKSNQPAPAKSQKRRAPTYSPSPSPAQPDEARSSKSASQPRSPDDDAAASNTGSSQQRKNSGDSTRSEMESAAEVLEVALVGDDGVETISPAGTTANHKDGEDDADGDGDMEDALGEEEDADAEPSANAASATGPDSDQDRSRHSASLVQSPAPQPISRKTPVSRPSTSPPGPIKEKDQLKPSWVKLEEEGALLAQG</sequence>
<accession>A0A0C3M213</accession>
<proteinExistence type="predicted"/>
<feature type="compositionally biased region" description="Polar residues" evidence="1">
    <location>
        <begin position="96"/>
        <end position="112"/>
    </location>
</feature>
<name>A0A0C3M213_9AGAM</name>
<evidence type="ECO:0000313" key="3">
    <source>
        <dbReference type="Proteomes" id="UP000054248"/>
    </source>
</evidence>
<feature type="compositionally biased region" description="Acidic residues" evidence="1">
    <location>
        <begin position="208"/>
        <end position="229"/>
    </location>
</feature>
<dbReference type="HOGENOM" id="CLU_918871_0_0_1"/>
<feature type="compositionally biased region" description="Low complexity" evidence="1">
    <location>
        <begin position="20"/>
        <end position="49"/>
    </location>
</feature>
<dbReference type="AlphaFoldDB" id="A0A0C3M213"/>
<feature type="compositionally biased region" description="Polar residues" evidence="1">
    <location>
        <begin position="155"/>
        <end position="170"/>
    </location>
</feature>
<organism evidence="2 3">
    <name type="scientific">Tulasnella calospora MUT 4182</name>
    <dbReference type="NCBI Taxonomy" id="1051891"/>
    <lineage>
        <taxon>Eukaryota</taxon>
        <taxon>Fungi</taxon>
        <taxon>Dikarya</taxon>
        <taxon>Basidiomycota</taxon>
        <taxon>Agaricomycotina</taxon>
        <taxon>Agaricomycetes</taxon>
        <taxon>Cantharellales</taxon>
        <taxon>Tulasnellaceae</taxon>
        <taxon>Tulasnella</taxon>
    </lineage>
</organism>
<evidence type="ECO:0000313" key="2">
    <source>
        <dbReference type="EMBL" id="KIO27752.1"/>
    </source>
</evidence>
<feature type="compositionally biased region" description="Polar residues" evidence="1">
    <location>
        <begin position="70"/>
        <end position="80"/>
    </location>
</feature>
<keyword evidence="3" id="KW-1185">Reference proteome</keyword>